<name>A0A9W9GN23_9EURO</name>
<feature type="transmembrane region" description="Helical" evidence="2">
    <location>
        <begin position="779"/>
        <end position="804"/>
    </location>
</feature>
<gene>
    <name evidence="4" type="ORF">N7515_008317</name>
</gene>
<dbReference type="PANTHER" id="PTHR15715:SF37">
    <property type="entry name" value="LD47843P"/>
    <property type="match status" value="1"/>
</dbReference>
<feature type="region of interest" description="Disordered" evidence="1">
    <location>
        <begin position="144"/>
        <end position="186"/>
    </location>
</feature>
<dbReference type="SMART" id="SM00240">
    <property type="entry name" value="FHA"/>
    <property type="match status" value="1"/>
</dbReference>
<accession>A0A9W9GN23</accession>
<dbReference type="RefSeq" id="XP_056518891.1">
    <property type="nucleotide sequence ID" value="XM_056669061.1"/>
</dbReference>
<keyword evidence="2" id="KW-0812">Transmembrane</keyword>
<dbReference type="OrthoDB" id="4096268at2759"/>
<evidence type="ECO:0000259" key="3">
    <source>
        <dbReference type="PROSITE" id="PS50006"/>
    </source>
</evidence>
<organism evidence="4 5">
    <name type="scientific">Penicillium bovifimosum</name>
    <dbReference type="NCBI Taxonomy" id="126998"/>
    <lineage>
        <taxon>Eukaryota</taxon>
        <taxon>Fungi</taxon>
        <taxon>Dikarya</taxon>
        <taxon>Ascomycota</taxon>
        <taxon>Pezizomycotina</taxon>
        <taxon>Eurotiomycetes</taxon>
        <taxon>Eurotiomycetidae</taxon>
        <taxon>Eurotiales</taxon>
        <taxon>Aspergillaceae</taxon>
        <taxon>Penicillium</taxon>
    </lineage>
</organism>
<feature type="compositionally biased region" description="Acidic residues" evidence="1">
    <location>
        <begin position="541"/>
        <end position="559"/>
    </location>
</feature>
<feature type="region of interest" description="Disordered" evidence="1">
    <location>
        <begin position="694"/>
        <end position="737"/>
    </location>
</feature>
<dbReference type="AlphaFoldDB" id="A0A9W9GN23"/>
<dbReference type="InterPro" id="IPR051176">
    <property type="entry name" value="Cent_Immune-Sig_Mod"/>
</dbReference>
<dbReference type="SUPFAM" id="SSF49879">
    <property type="entry name" value="SMAD/FHA domain"/>
    <property type="match status" value="1"/>
</dbReference>
<dbReference type="EMBL" id="JAPQKL010000006">
    <property type="protein sequence ID" value="KAJ5124492.1"/>
    <property type="molecule type" value="Genomic_DNA"/>
</dbReference>
<comment type="caution">
    <text evidence="4">The sequence shown here is derived from an EMBL/GenBank/DDBJ whole genome shotgun (WGS) entry which is preliminary data.</text>
</comment>
<feature type="region of interest" description="Disordered" evidence="1">
    <location>
        <begin position="516"/>
        <end position="571"/>
    </location>
</feature>
<dbReference type="PANTHER" id="PTHR15715">
    <property type="entry name" value="CENTROSOMAL PROTEIN OF 170 KDA"/>
    <property type="match status" value="1"/>
</dbReference>
<keyword evidence="5" id="KW-1185">Reference proteome</keyword>
<dbReference type="PROSITE" id="PS50006">
    <property type="entry name" value="FHA_DOMAIN"/>
    <property type="match status" value="1"/>
</dbReference>
<keyword evidence="2" id="KW-1133">Transmembrane helix</keyword>
<reference evidence="4" key="1">
    <citation type="submission" date="2022-11" db="EMBL/GenBank/DDBJ databases">
        <authorList>
            <person name="Petersen C."/>
        </authorList>
    </citation>
    <scope>NUCLEOTIDE SEQUENCE</scope>
    <source>
        <strain evidence="4">IBT 22155</strain>
    </source>
</reference>
<feature type="domain" description="FHA" evidence="3">
    <location>
        <begin position="32"/>
        <end position="93"/>
    </location>
</feature>
<dbReference type="InterPro" id="IPR000253">
    <property type="entry name" value="FHA_dom"/>
</dbReference>
<feature type="region of interest" description="Disordered" evidence="1">
    <location>
        <begin position="258"/>
        <end position="280"/>
    </location>
</feature>
<dbReference type="GO" id="GO:0005737">
    <property type="term" value="C:cytoplasm"/>
    <property type="evidence" value="ECO:0007669"/>
    <property type="project" value="TreeGrafter"/>
</dbReference>
<feature type="compositionally biased region" description="Low complexity" evidence="1">
    <location>
        <begin position="169"/>
        <end position="179"/>
    </location>
</feature>
<reference evidence="4" key="2">
    <citation type="journal article" date="2023" name="IMA Fungus">
        <title>Comparative genomic study of the Penicillium genus elucidates a diverse pangenome and 15 lateral gene transfer events.</title>
        <authorList>
            <person name="Petersen C."/>
            <person name="Sorensen T."/>
            <person name="Nielsen M.R."/>
            <person name="Sondergaard T.E."/>
            <person name="Sorensen J.L."/>
            <person name="Fitzpatrick D.A."/>
            <person name="Frisvad J.C."/>
            <person name="Nielsen K.L."/>
        </authorList>
    </citation>
    <scope>NUCLEOTIDE SEQUENCE</scope>
    <source>
        <strain evidence="4">IBT 22155</strain>
    </source>
</reference>
<proteinExistence type="predicted"/>
<evidence type="ECO:0000313" key="4">
    <source>
        <dbReference type="EMBL" id="KAJ5124492.1"/>
    </source>
</evidence>
<sequence>MSDQEVTVTLLPLFTDTHLPRTIDLTKDDMTIAIGRSSKREGRKRNPENANAWFESRVMSRDHALLTYSPEEKMVFICDCGSTHGTFVNDAKLVPNVDSPLFSGDIIRFGVSVDRGHEVFEALEVRCSILWPEPNVAVISDQDVTIQPDPSPSTNSFSVPEDDSDVESADVSSSDGSDGSADRSWETTITPTSLVFSCKDGEHGKGEDECSENEPIVMEYDISTKPTGETGAHPMPIPTVVPSLPSPLSDTNPVSEVEVSATKPVSDVDFPPKKPTDSDEAWAAEVQYEEPSFPESCYQGVPELQYSNWTIMKPMFMRIADMAWGQSNNIPDVDHEKRIIHAARRCSFSTDAYWVDDAPRFRPTHGTEISWEPDSEESDTSFHRMPGSLLRYWSVDKRRFWVIHENQWDHQMSNWWWVVEKPQELLSDELKHQLATETEVDDCHKYWIVRAWEPQLIGETWCDVAPYWDPCFDTDLLADDESVDSDEDLDSEYSEEYGVSRVGFNDGAIHEACYAAEKKDGENNEDDEAISEGFYTKDYPATDDEDDDYEDEDPEEDAVSDGSKSDADRSSDDGIIEECEMLQRVHMLPPFNLERHEYTDAVEVSKHVPETAESEQQGPKIRTKCGFNFVPPEPFMTYPGARFPKYSVSTELPKSCQHGFPDSGMSSFPSGYKTVYHDGPFASNAFVEQLDSGNLDEATSGKSPLKRTATEMESSVVPDVSQDAQRLPEDPSSLPNLDKLTSEAKEAIGSALAENVSATAANDYPAKRVKHSHSTAKTLASHAVTAAVGLVLGGVGTIAALAAMPNKYFQ</sequence>
<protein>
    <recommendedName>
        <fullName evidence="3">FHA domain-containing protein</fullName>
    </recommendedName>
</protein>
<dbReference type="Gene3D" id="2.60.200.20">
    <property type="match status" value="1"/>
</dbReference>
<evidence type="ECO:0000256" key="2">
    <source>
        <dbReference type="SAM" id="Phobius"/>
    </source>
</evidence>
<dbReference type="GeneID" id="81408231"/>
<evidence type="ECO:0000313" key="5">
    <source>
        <dbReference type="Proteomes" id="UP001149079"/>
    </source>
</evidence>
<dbReference type="Proteomes" id="UP001149079">
    <property type="component" value="Unassembled WGS sequence"/>
</dbReference>
<dbReference type="Pfam" id="PF00498">
    <property type="entry name" value="FHA"/>
    <property type="match status" value="1"/>
</dbReference>
<dbReference type="InterPro" id="IPR008984">
    <property type="entry name" value="SMAD_FHA_dom_sf"/>
</dbReference>
<keyword evidence="2" id="KW-0472">Membrane</keyword>
<evidence type="ECO:0000256" key="1">
    <source>
        <dbReference type="SAM" id="MobiDB-lite"/>
    </source>
</evidence>